<feature type="domain" description="Pseudouridine synthase RsuA/RluA-like" evidence="4">
    <location>
        <begin position="4"/>
        <end position="157"/>
    </location>
</feature>
<dbReference type="NCBIfam" id="TIGR00093">
    <property type="entry name" value="pseudouridine synthase"/>
    <property type="match status" value="1"/>
</dbReference>
<evidence type="ECO:0000313" key="6">
    <source>
        <dbReference type="Proteomes" id="UP000321907"/>
    </source>
</evidence>
<dbReference type="OrthoDB" id="1012272at2"/>
<dbReference type="Proteomes" id="UP000321907">
    <property type="component" value="Unassembled WGS sequence"/>
</dbReference>
<dbReference type="InterPro" id="IPR020094">
    <property type="entry name" value="TruA/RsuA/RluB/E/F_N"/>
</dbReference>
<sequence length="200" mass="22731">MPCYYLINKPYGMLSQFTREAPGHRVLGDLFPFPKDVYPVGRLDRDSEGLLILTNDRKLNEALLHPKNKHGRTYWARVEGVPDPEKLRELERGVTIRAKGKTHQCAPLRTRILSDEETENLPERVPPVRYRKSVPDAWLELTLTEGKNRQVRKMCAAVGLPVLRLIRVGIESLSLSELAGETVKEVDSGWLMPKIGLKTP</sequence>
<gene>
    <name evidence="5" type="ORF">FUA23_14045</name>
</gene>
<dbReference type="GO" id="GO:0001522">
    <property type="term" value="P:pseudouridine synthesis"/>
    <property type="evidence" value="ECO:0007669"/>
    <property type="project" value="InterPro"/>
</dbReference>
<dbReference type="InterPro" id="IPR000748">
    <property type="entry name" value="PsdUridine_synth_RsuA/RluB/E/F"/>
</dbReference>
<dbReference type="InterPro" id="IPR006145">
    <property type="entry name" value="PsdUridine_synth_RsuA/RluA"/>
</dbReference>
<dbReference type="InterPro" id="IPR042092">
    <property type="entry name" value="PsdUridine_s_RsuA/RluB/E/F_cat"/>
</dbReference>
<dbReference type="EC" id="5.4.99.-" evidence="3"/>
<accession>A0A5C7FT69</accession>
<dbReference type="Gene3D" id="3.30.70.580">
    <property type="entry name" value="Pseudouridine synthase I, catalytic domain, N-terminal subdomain"/>
    <property type="match status" value="1"/>
</dbReference>
<dbReference type="GO" id="GO:0009982">
    <property type="term" value="F:pseudouridine synthase activity"/>
    <property type="evidence" value="ECO:0007669"/>
    <property type="project" value="InterPro"/>
</dbReference>
<dbReference type="InterPro" id="IPR020103">
    <property type="entry name" value="PsdUridine_synth_cat_dom_sf"/>
</dbReference>
<dbReference type="RefSeq" id="WP_147931385.1">
    <property type="nucleotide sequence ID" value="NZ_VOXD01000021.1"/>
</dbReference>
<evidence type="ECO:0000313" key="5">
    <source>
        <dbReference type="EMBL" id="TXF88585.1"/>
    </source>
</evidence>
<organism evidence="5 6">
    <name type="scientific">Neolewinella aurantiaca</name>
    <dbReference type="NCBI Taxonomy" id="2602767"/>
    <lineage>
        <taxon>Bacteria</taxon>
        <taxon>Pseudomonadati</taxon>
        <taxon>Bacteroidota</taxon>
        <taxon>Saprospiria</taxon>
        <taxon>Saprospirales</taxon>
        <taxon>Lewinellaceae</taxon>
        <taxon>Neolewinella</taxon>
    </lineage>
</organism>
<comment type="caution">
    <text evidence="5">The sequence shown here is derived from an EMBL/GenBank/DDBJ whole genome shotgun (WGS) entry which is preliminary data.</text>
</comment>
<dbReference type="GO" id="GO:0140098">
    <property type="term" value="F:catalytic activity, acting on RNA"/>
    <property type="evidence" value="ECO:0007669"/>
    <property type="project" value="UniProtKB-ARBA"/>
</dbReference>
<dbReference type="GO" id="GO:0006364">
    <property type="term" value="P:rRNA processing"/>
    <property type="evidence" value="ECO:0007669"/>
    <property type="project" value="UniProtKB-ARBA"/>
</dbReference>
<dbReference type="PANTHER" id="PTHR47683">
    <property type="entry name" value="PSEUDOURIDINE SYNTHASE FAMILY PROTEIN-RELATED"/>
    <property type="match status" value="1"/>
</dbReference>
<name>A0A5C7FT69_9BACT</name>
<reference evidence="5 6" key="1">
    <citation type="submission" date="2019-08" db="EMBL/GenBank/DDBJ databases">
        <title>Lewinella sp. strain SSH13 Genome sequencing and assembly.</title>
        <authorList>
            <person name="Kim I."/>
        </authorList>
    </citation>
    <scope>NUCLEOTIDE SEQUENCE [LARGE SCALE GENOMIC DNA]</scope>
    <source>
        <strain evidence="5 6">SSH13</strain>
    </source>
</reference>
<keyword evidence="2 3" id="KW-0413">Isomerase</keyword>
<proteinExistence type="inferred from homology"/>
<dbReference type="PROSITE" id="PS01149">
    <property type="entry name" value="PSI_RSU"/>
    <property type="match status" value="1"/>
</dbReference>
<dbReference type="PANTHER" id="PTHR47683:SF2">
    <property type="entry name" value="RNA-BINDING S4 DOMAIN-CONTAINING PROTEIN"/>
    <property type="match status" value="1"/>
</dbReference>
<dbReference type="EMBL" id="VOXD01000021">
    <property type="protein sequence ID" value="TXF88585.1"/>
    <property type="molecule type" value="Genomic_DNA"/>
</dbReference>
<dbReference type="Pfam" id="PF00849">
    <property type="entry name" value="PseudoU_synth_2"/>
    <property type="match status" value="1"/>
</dbReference>
<evidence type="ECO:0000256" key="1">
    <source>
        <dbReference type="ARBA" id="ARBA00008348"/>
    </source>
</evidence>
<dbReference type="Gene3D" id="3.30.70.1560">
    <property type="entry name" value="Alpha-L RNA-binding motif"/>
    <property type="match status" value="1"/>
</dbReference>
<evidence type="ECO:0000259" key="4">
    <source>
        <dbReference type="Pfam" id="PF00849"/>
    </source>
</evidence>
<evidence type="ECO:0000256" key="2">
    <source>
        <dbReference type="ARBA" id="ARBA00023235"/>
    </source>
</evidence>
<dbReference type="InterPro" id="IPR050343">
    <property type="entry name" value="RsuA_PseudoU_synthase"/>
</dbReference>
<comment type="similarity">
    <text evidence="1 3">Belongs to the pseudouridine synthase RsuA family.</text>
</comment>
<dbReference type="AlphaFoldDB" id="A0A5C7FT69"/>
<dbReference type="GO" id="GO:0003723">
    <property type="term" value="F:RNA binding"/>
    <property type="evidence" value="ECO:0007669"/>
    <property type="project" value="InterPro"/>
</dbReference>
<dbReference type="InterPro" id="IPR018496">
    <property type="entry name" value="PsdUridine_synth_RsuA/RluB_CS"/>
</dbReference>
<dbReference type="SUPFAM" id="SSF55120">
    <property type="entry name" value="Pseudouridine synthase"/>
    <property type="match status" value="1"/>
</dbReference>
<protein>
    <recommendedName>
        <fullName evidence="3">Pseudouridine synthase</fullName>
        <ecNumber evidence="3">5.4.99.-</ecNumber>
    </recommendedName>
</protein>
<evidence type="ECO:0000256" key="3">
    <source>
        <dbReference type="RuleBase" id="RU003887"/>
    </source>
</evidence>
<keyword evidence="6" id="KW-1185">Reference proteome</keyword>